<keyword evidence="1" id="KW-0732">Signal</keyword>
<sequence>MGFKIRALLTFTPFLFHPAICPPPVPSFPSHLAYIPTYPTWMTWAHANAKTLTSVAAQIDAFDQARHICPIGNIPSLPASQGWNFNQPTRHTLTFLIDGLEHLAYEFCQDALPLLTSWNTQSLLNRQRRLAAFFEKFGFADPTDGQNERLALFKVEYIYRYLDQAVKIAHTSRMLFHGIDAFMDSFAPPVYEKTVLYRTALWIDDARWETSPWGVKASYPNTVAINTQARRRWVDKFTGFAKVADRFVSFARDSAAWAEDNGLLSDAFTAVLQPHMHDPDFGTGWGRPAFTVVDLFERLWGWYGCWAGPLGNIARLSRQVQPVPGLEMAQMVQVTMEGEEPWTVGDTIDPTEMFMGDRNDDLMATLLAELEEAGVGDLLEYSMKIENGKKEEWAGERENSLIEIEDSEGEENREHYPIQLLVEDEMVPKDEFTDSIVPEPEID</sequence>
<name>S8AGJ8_DACHA</name>
<protein>
    <submittedName>
        <fullName evidence="2">Uncharacterized protein</fullName>
    </submittedName>
</protein>
<dbReference type="Proteomes" id="UP000015100">
    <property type="component" value="Unassembled WGS sequence"/>
</dbReference>
<feature type="signal peptide" evidence="1">
    <location>
        <begin position="1"/>
        <end position="21"/>
    </location>
</feature>
<keyword evidence="3" id="KW-1185">Reference proteome</keyword>
<gene>
    <name evidence="2" type="ORF">H072_3872</name>
</gene>
<dbReference type="EMBL" id="AQGS01000129">
    <property type="protein sequence ID" value="EPS42185.1"/>
    <property type="molecule type" value="Genomic_DNA"/>
</dbReference>
<organism evidence="2 3">
    <name type="scientific">Dactylellina haptotyla (strain CBS 200.50)</name>
    <name type="common">Nematode-trapping fungus</name>
    <name type="synonym">Monacrosporium haptotylum</name>
    <dbReference type="NCBI Taxonomy" id="1284197"/>
    <lineage>
        <taxon>Eukaryota</taxon>
        <taxon>Fungi</taxon>
        <taxon>Dikarya</taxon>
        <taxon>Ascomycota</taxon>
        <taxon>Pezizomycotina</taxon>
        <taxon>Orbiliomycetes</taxon>
        <taxon>Orbiliales</taxon>
        <taxon>Orbiliaceae</taxon>
        <taxon>Dactylellina</taxon>
    </lineage>
</organism>
<reference evidence="2 3" key="1">
    <citation type="journal article" date="2013" name="PLoS Genet.">
        <title>Genomic mechanisms accounting for the adaptation to parasitism in nematode-trapping fungi.</title>
        <authorList>
            <person name="Meerupati T."/>
            <person name="Andersson K.M."/>
            <person name="Friman E."/>
            <person name="Kumar D."/>
            <person name="Tunlid A."/>
            <person name="Ahren D."/>
        </authorList>
    </citation>
    <scope>NUCLEOTIDE SEQUENCE [LARGE SCALE GENOMIC DNA]</scope>
    <source>
        <strain evidence="2 3">CBS 200.50</strain>
    </source>
</reference>
<reference evidence="3" key="2">
    <citation type="submission" date="2013-04" db="EMBL/GenBank/DDBJ databases">
        <title>Genomic mechanisms accounting for the adaptation to parasitism in nematode-trapping fungi.</title>
        <authorList>
            <person name="Ahren D.G."/>
        </authorList>
    </citation>
    <scope>NUCLEOTIDE SEQUENCE [LARGE SCALE GENOMIC DNA]</scope>
    <source>
        <strain evidence="3">CBS 200.50</strain>
    </source>
</reference>
<dbReference type="AlphaFoldDB" id="S8AGJ8"/>
<evidence type="ECO:0000256" key="1">
    <source>
        <dbReference type="SAM" id="SignalP"/>
    </source>
</evidence>
<evidence type="ECO:0000313" key="2">
    <source>
        <dbReference type="EMBL" id="EPS42185.1"/>
    </source>
</evidence>
<dbReference type="OrthoDB" id="10598923at2759"/>
<proteinExistence type="predicted"/>
<evidence type="ECO:0000313" key="3">
    <source>
        <dbReference type="Proteomes" id="UP000015100"/>
    </source>
</evidence>
<feature type="chain" id="PRO_5004560625" evidence="1">
    <location>
        <begin position="22"/>
        <end position="443"/>
    </location>
</feature>
<accession>S8AGJ8</accession>
<dbReference type="OMA" id="WAGEREN"/>
<dbReference type="HOGENOM" id="CLU_618233_0_0_1"/>
<comment type="caution">
    <text evidence="2">The sequence shown here is derived from an EMBL/GenBank/DDBJ whole genome shotgun (WGS) entry which is preliminary data.</text>
</comment>